<keyword evidence="3 8" id="KW-0479">Metal-binding</keyword>
<dbReference type="GO" id="GO:0000287">
    <property type="term" value="F:magnesium ion binding"/>
    <property type="evidence" value="ECO:0007669"/>
    <property type="project" value="UniProtKB-UniRule"/>
</dbReference>
<evidence type="ECO:0000256" key="2">
    <source>
        <dbReference type="ARBA" id="ARBA00022598"/>
    </source>
</evidence>
<evidence type="ECO:0000256" key="4">
    <source>
        <dbReference type="ARBA" id="ARBA00022741"/>
    </source>
</evidence>
<dbReference type="PANTHER" id="PTHR43210:SF5">
    <property type="entry name" value="DETHIOBIOTIN SYNTHETASE"/>
    <property type="match status" value="1"/>
</dbReference>
<dbReference type="GO" id="GO:0009102">
    <property type="term" value="P:biotin biosynthetic process"/>
    <property type="evidence" value="ECO:0007669"/>
    <property type="project" value="UniProtKB-UniRule"/>
</dbReference>
<reference evidence="9 10" key="1">
    <citation type="submission" date="2015-02" db="EMBL/GenBank/DDBJ databases">
        <title>Complete genome sequence of Kangiella geojedonensis strain YCS-5T.</title>
        <authorList>
            <person name="Kim K.M."/>
        </authorList>
    </citation>
    <scope>NUCLEOTIDE SEQUENCE [LARGE SCALE GENOMIC DNA]</scope>
    <source>
        <strain evidence="9 10">YCS-5</strain>
    </source>
</reference>
<feature type="binding site" evidence="8">
    <location>
        <position position="58"/>
    </location>
    <ligand>
        <name>Mg(2+)</name>
        <dbReference type="ChEBI" id="CHEBI:18420"/>
    </ligand>
</feature>
<feature type="binding site" evidence="8">
    <location>
        <position position="45"/>
    </location>
    <ligand>
        <name>substrate</name>
    </ligand>
</feature>
<keyword evidence="7 8" id="KW-0460">Magnesium</keyword>
<dbReference type="EC" id="6.3.3.3" evidence="8"/>
<accession>A0A0F6RBC4</accession>
<protein>
    <recommendedName>
        <fullName evidence="8">ATP-dependent dethiobiotin synthetase BioD</fullName>
        <ecNumber evidence="8">6.3.3.3</ecNumber>
    </recommendedName>
    <alternativeName>
        <fullName evidence="8">DTB synthetase</fullName>
        <shortName evidence="8">DTBS</shortName>
    </alternativeName>
    <alternativeName>
        <fullName evidence="8">Dethiobiotin synthase</fullName>
    </alternativeName>
</protein>
<keyword evidence="6 8" id="KW-0067">ATP-binding</keyword>
<evidence type="ECO:0000256" key="3">
    <source>
        <dbReference type="ARBA" id="ARBA00022723"/>
    </source>
</evidence>
<evidence type="ECO:0000256" key="7">
    <source>
        <dbReference type="ARBA" id="ARBA00022842"/>
    </source>
</evidence>
<evidence type="ECO:0000256" key="6">
    <source>
        <dbReference type="ARBA" id="ARBA00022840"/>
    </source>
</evidence>
<feature type="binding site" evidence="8">
    <location>
        <position position="20"/>
    </location>
    <ligand>
        <name>Mg(2+)</name>
        <dbReference type="ChEBI" id="CHEBI:18420"/>
    </ligand>
</feature>
<sequence length="237" mass="25535">MSNVKRKFFVAGTDTEIGKTFISTALIRAFVANNLSTVGLKPIASGAEPVQGVLKNDDALQLQQASNMSFSYSEINPLCFEPAIAPHIAADLAGQTLNVEELANRVVMPDDADIILVEGAGGWLTPLNQKETYADWVEQEQLDVILVVGMKLGCLNHAMLSIRDIQSRGLTVKGWVANFAQGKMNMAEDNVQWLKQNITAPCLGVVPFQDTADSNSQDADGSLSDNVAELLDVSTLL</sequence>
<comment type="catalytic activity">
    <reaction evidence="8">
        <text>(7R,8S)-7,8-diammoniononanoate + CO2 + ATP = (4R,5S)-dethiobiotin + ADP + phosphate + 3 H(+)</text>
        <dbReference type="Rhea" id="RHEA:15805"/>
        <dbReference type="ChEBI" id="CHEBI:15378"/>
        <dbReference type="ChEBI" id="CHEBI:16526"/>
        <dbReference type="ChEBI" id="CHEBI:30616"/>
        <dbReference type="ChEBI" id="CHEBI:43474"/>
        <dbReference type="ChEBI" id="CHEBI:149469"/>
        <dbReference type="ChEBI" id="CHEBI:149473"/>
        <dbReference type="ChEBI" id="CHEBI:456216"/>
        <dbReference type="EC" id="6.3.3.3"/>
    </reaction>
</comment>
<dbReference type="Pfam" id="PF13500">
    <property type="entry name" value="AAA_26"/>
    <property type="match status" value="1"/>
</dbReference>
<dbReference type="InterPro" id="IPR027417">
    <property type="entry name" value="P-loop_NTPase"/>
</dbReference>
<dbReference type="FunFam" id="3.40.50.300:FF:000292">
    <property type="entry name" value="ATP-dependent dethiobiotin synthetase BioD"/>
    <property type="match status" value="1"/>
</dbReference>
<dbReference type="GO" id="GO:0042803">
    <property type="term" value="F:protein homodimerization activity"/>
    <property type="evidence" value="ECO:0007669"/>
    <property type="project" value="UniProtKB-ARBA"/>
</dbReference>
<dbReference type="OrthoDB" id="9802097at2"/>
<comment type="cofactor">
    <cofactor evidence="8">
        <name>Mg(2+)</name>
        <dbReference type="ChEBI" id="CHEBI:18420"/>
    </cofactor>
</comment>
<dbReference type="GO" id="GO:0004141">
    <property type="term" value="F:dethiobiotin synthase activity"/>
    <property type="evidence" value="ECO:0007669"/>
    <property type="project" value="UniProtKB-UniRule"/>
</dbReference>
<keyword evidence="5 8" id="KW-0093">Biotin biosynthesis</keyword>
<dbReference type="GO" id="GO:0005524">
    <property type="term" value="F:ATP binding"/>
    <property type="evidence" value="ECO:0007669"/>
    <property type="project" value="UniProtKB-UniRule"/>
</dbReference>
<feature type="binding site" evidence="8">
    <location>
        <begin position="16"/>
        <end position="21"/>
    </location>
    <ligand>
        <name>ATP</name>
        <dbReference type="ChEBI" id="CHEBI:30616"/>
    </ligand>
</feature>
<dbReference type="GO" id="GO:0005829">
    <property type="term" value="C:cytosol"/>
    <property type="evidence" value="ECO:0007669"/>
    <property type="project" value="TreeGrafter"/>
</dbReference>
<feature type="binding site" evidence="8">
    <location>
        <position position="118"/>
    </location>
    <ligand>
        <name>Mg(2+)</name>
        <dbReference type="ChEBI" id="CHEBI:18420"/>
    </ligand>
</feature>
<evidence type="ECO:0000256" key="8">
    <source>
        <dbReference type="HAMAP-Rule" id="MF_00336"/>
    </source>
</evidence>
<comment type="subunit">
    <text evidence="8">Homodimer.</text>
</comment>
<evidence type="ECO:0000256" key="5">
    <source>
        <dbReference type="ARBA" id="ARBA00022756"/>
    </source>
</evidence>
<comment type="function">
    <text evidence="8">Catalyzes a mechanistically unusual reaction, the ATP-dependent insertion of CO2 between the N7 and N8 nitrogen atoms of 7,8-diaminopelargonic acid (DAPA, also called 7,8-diammoniononanoate) to form a ureido ring.</text>
</comment>
<comment type="caution">
    <text evidence="8">Lacks conserved residue(s) required for the propagation of feature annotation.</text>
</comment>
<dbReference type="STRING" id="914150.TQ33_0447"/>
<dbReference type="UniPathway" id="UPA00078">
    <property type="reaction ID" value="UER00161"/>
</dbReference>
<feature type="active site" evidence="8">
    <location>
        <position position="41"/>
    </location>
</feature>
<dbReference type="HOGENOM" id="CLU_072551_0_0_6"/>
<dbReference type="EMBL" id="CP010975">
    <property type="protein sequence ID" value="AKE51433.1"/>
    <property type="molecule type" value="Genomic_DNA"/>
</dbReference>
<dbReference type="NCBIfam" id="TIGR00347">
    <property type="entry name" value="bioD"/>
    <property type="match status" value="1"/>
</dbReference>
<comment type="pathway">
    <text evidence="8">Cofactor biosynthesis; biotin biosynthesis; biotin from 7,8-diaminononanoate: step 1/2.</text>
</comment>
<evidence type="ECO:0000313" key="10">
    <source>
        <dbReference type="Proteomes" id="UP000034071"/>
    </source>
</evidence>
<dbReference type="RefSeq" id="WP_046560625.1">
    <property type="nucleotide sequence ID" value="NZ_CP010975.1"/>
</dbReference>
<gene>
    <name evidence="8" type="primary">bioD</name>
    <name evidence="9" type="ORF">TQ33_0447</name>
</gene>
<organism evidence="9 10">
    <name type="scientific">Kangiella geojedonensis</name>
    <dbReference type="NCBI Taxonomy" id="914150"/>
    <lineage>
        <taxon>Bacteria</taxon>
        <taxon>Pseudomonadati</taxon>
        <taxon>Pseudomonadota</taxon>
        <taxon>Gammaproteobacteria</taxon>
        <taxon>Kangiellales</taxon>
        <taxon>Kangiellaceae</taxon>
        <taxon>Kangiella</taxon>
    </lineage>
</organism>
<dbReference type="PIRSF" id="PIRSF006755">
    <property type="entry name" value="DTB_synth"/>
    <property type="match status" value="1"/>
</dbReference>
<dbReference type="PANTHER" id="PTHR43210">
    <property type="entry name" value="DETHIOBIOTIN SYNTHETASE"/>
    <property type="match status" value="1"/>
</dbReference>
<dbReference type="SUPFAM" id="SSF52540">
    <property type="entry name" value="P-loop containing nucleoside triphosphate hydrolases"/>
    <property type="match status" value="1"/>
</dbReference>
<dbReference type="InterPro" id="IPR004472">
    <property type="entry name" value="DTB_synth_BioD"/>
</dbReference>
<feature type="binding site" evidence="8">
    <location>
        <position position="58"/>
    </location>
    <ligand>
        <name>ATP</name>
        <dbReference type="ChEBI" id="CHEBI:30616"/>
    </ligand>
</feature>
<dbReference type="AlphaFoldDB" id="A0A0F6RBC4"/>
<name>A0A0F6RBC4_9GAMM</name>
<dbReference type="HAMAP" id="MF_00336">
    <property type="entry name" value="BioD"/>
    <property type="match status" value="1"/>
</dbReference>
<evidence type="ECO:0000256" key="1">
    <source>
        <dbReference type="ARBA" id="ARBA00022490"/>
    </source>
</evidence>
<feature type="binding site" evidence="8">
    <location>
        <begin position="118"/>
        <end position="121"/>
    </location>
    <ligand>
        <name>ATP</name>
        <dbReference type="ChEBI" id="CHEBI:30616"/>
    </ligand>
</feature>
<dbReference type="KEGG" id="kge:TQ33_0447"/>
<keyword evidence="1 8" id="KW-0963">Cytoplasm</keyword>
<dbReference type="PATRIC" id="fig|914150.5.peg.454"/>
<dbReference type="Proteomes" id="UP000034071">
    <property type="component" value="Chromosome"/>
</dbReference>
<keyword evidence="2 8" id="KW-0436">Ligase</keyword>
<dbReference type="Gene3D" id="3.40.50.300">
    <property type="entry name" value="P-loop containing nucleotide triphosphate hydrolases"/>
    <property type="match status" value="1"/>
</dbReference>
<comment type="similarity">
    <text evidence="8">Belongs to the dethiobiotin synthetase family.</text>
</comment>
<dbReference type="CDD" id="cd03109">
    <property type="entry name" value="DTBS"/>
    <property type="match status" value="1"/>
</dbReference>
<evidence type="ECO:0000313" key="9">
    <source>
        <dbReference type="EMBL" id="AKE51433.1"/>
    </source>
</evidence>
<comment type="subcellular location">
    <subcellularLocation>
        <location evidence="8">Cytoplasm</location>
    </subcellularLocation>
</comment>
<keyword evidence="10" id="KW-1185">Reference proteome</keyword>
<keyword evidence="4 8" id="KW-0547">Nucleotide-binding</keyword>
<proteinExistence type="inferred from homology"/>